<gene>
    <name evidence="2" type="primary">gldK</name>
    <name evidence="2" type="ORF">Tsumi_08180</name>
</gene>
<dbReference type="PANTHER" id="PTHR23150:SF19">
    <property type="entry name" value="FORMYLGLYCINE-GENERATING ENZYME"/>
    <property type="match status" value="1"/>
</dbReference>
<dbReference type="InterPro" id="IPR005532">
    <property type="entry name" value="SUMF_dom"/>
</dbReference>
<dbReference type="InterPro" id="IPR016187">
    <property type="entry name" value="CTDL_fold"/>
</dbReference>
<dbReference type="Gene3D" id="3.90.1580.10">
    <property type="entry name" value="paralog of FGE (formylglycine-generating enzyme)"/>
    <property type="match status" value="2"/>
</dbReference>
<dbReference type="EMBL" id="BAAFSF010000001">
    <property type="protein sequence ID" value="GAB1251714.1"/>
    <property type="molecule type" value="Genomic_DNA"/>
</dbReference>
<keyword evidence="2" id="KW-0449">Lipoprotein</keyword>
<reference evidence="2 3" key="1">
    <citation type="journal article" date="2025" name="Int. J. Syst. Evol. Microbiol.">
        <title>Desulfovibrio falkowii sp. nov., Porphyromonas miyakawae sp. nov., Mediterraneibacter flintii sp. nov. and Owariibacterium komagatae gen. nov., sp. nov., isolated from human faeces.</title>
        <authorList>
            <person name="Hamaguchi T."/>
            <person name="Ohara M."/>
            <person name="Hisatomi A."/>
            <person name="Sekiguchi K."/>
            <person name="Takeda J.I."/>
            <person name="Ueyama J."/>
            <person name="Ito M."/>
            <person name="Nishiwaki H."/>
            <person name="Ogi T."/>
            <person name="Hirayama M."/>
            <person name="Ohkuma M."/>
            <person name="Sakamoto M."/>
            <person name="Ohno K."/>
        </authorList>
    </citation>
    <scope>NUCLEOTIDE SEQUENCE [LARGE SCALE GENOMIC DNA]</scope>
    <source>
        <strain evidence="2 3">13CB11C</strain>
    </source>
</reference>
<dbReference type="InterPro" id="IPR051043">
    <property type="entry name" value="Sulfatase_Mod_Factor_Kinase"/>
</dbReference>
<dbReference type="SUPFAM" id="SSF56436">
    <property type="entry name" value="C-type lectin-like"/>
    <property type="match status" value="1"/>
</dbReference>
<dbReference type="PROSITE" id="PS51257">
    <property type="entry name" value="PROKAR_LIPOPROTEIN"/>
    <property type="match status" value="1"/>
</dbReference>
<proteinExistence type="predicted"/>
<evidence type="ECO:0000259" key="1">
    <source>
        <dbReference type="Pfam" id="PF03781"/>
    </source>
</evidence>
<evidence type="ECO:0000313" key="2">
    <source>
        <dbReference type="EMBL" id="GAB1251714.1"/>
    </source>
</evidence>
<evidence type="ECO:0000313" key="3">
    <source>
        <dbReference type="Proteomes" id="UP001628220"/>
    </source>
</evidence>
<organism evidence="2 3">
    <name type="scientific">Porphyromonas miyakawae</name>
    <dbReference type="NCBI Taxonomy" id="3137470"/>
    <lineage>
        <taxon>Bacteria</taxon>
        <taxon>Pseudomonadati</taxon>
        <taxon>Bacteroidota</taxon>
        <taxon>Bacteroidia</taxon>
        <taxon>Bacteroidales</taxon>
        <taxon>Porphyromonadaceae</taxon>
        <taxon>Porphyromonas</taxon>
    </lineage>
</organism>
<dbReference type="PANTHER" id="PTHR23150">
    <property type="entry name" value="SULFATASE MODIFYING FACTOR 1, 2"/>
    <property type="match status" value="1"/>
</dbReference>
<dbReference type="Pfam" id="PF03781">
    <property type="entry name" value="FGE-sulfatase"/>
    <property type="match status" value="1"/>
</dbReference>
<dbReference type="RefSeq" id="WP_411915518.1">
    <property type="nucleotide sequence ID" value="NZ_BAAFSF010000001.1"/>
</dbReference>
<sequence length="492" mass="56266">MIGRRECGILFGLLMMLLLSGCASSRRGGVGGELVGAPLAAWKEPQPLGMVLIPRGSIVLGHSESDSVWGMQKDSRAISVDAFWMDQYEITNAQYRQFVYYVRDSIIRERLADPAFGGNPDYKITTDRYGDPLEVPYLDWSRPLPNERRAFDEELAAMNSVYYTNPVTREKKLDPNQMLYKYTRYDYHAAALYSDALLRLRMPHAADYNAQEDASLPMISKDTAYIDDSGIVMRETITRRLSSEYDFLNTYIVPIYPDESCWVNDFPNAHNEQYTHQYFNHPGYDNYPVVGVSWEQAEAFCAWRSSFYMKGIDAPEGTVIESFRLPTEAEWEYAARAGDSNRRYPWSAADTQRDNGCYNGNFKPDDGNYTPDGYLITSQVGSYMPNDFGVYDMAGNVSEWTSTTYSASAYKEVDDINPELRYYAEVNDPVTFKQKVIRGGSWKDVARFIQSATRNKEIQDKQRSYIGFRCVRSAISFRPADMKAVKKSKKKK</sequence>
<dbReference type="Proteomes" id="UP001628220">
    <property type="component" value="Unassembled WGS sequence"/>
</dbReference>
<accession>A0ABQ0E202</accession>
<keyword evidence="3" id="KW-1185">Reference proteome</keyword>
<name>A0ABQ0E202_9PORP</name>
<comment type="caution">
    <text evidence="2">The sequence shown here is derived from an EMBL/GenBank/DDBJ whole genome shotgun (WGS) entry which is preliminary data.</text>
</comment>
<protein>
    <submittedName>
        <fullName evidence="2">Gliding motility lipoprotein GldK</fullName>
    </submittedName>
</protein>
<dbReference type="InterPro" id="IPR042095">
    <property type="entry name" value="SUMF_sf"/>
</dbReference>
<feature type="domain" description="Sulfatase-modifying factor enzyme-like" evidence="1">
    <location>
        <begin position="49"/>
        <end position="472"/>
    </location>
</feature>